<comment type="cofactor">
    <cofactor evidence="1">
        <name>a divalent metal cation</name>
        <dbReference type="ChEBI" id="CHEBI:60240"/>
    </cofactor>
</comment>
<evidence type="ECO:0000313" key="4">
    <source>
        <dbReference type="EMBL" id="KAJ8968612.1"/>
    </source>
</evidence>
<comment type="caution">
    <text evidence="4">The sequence shown here is derived from an EMBL/GenBank/DDBJ whole genome shotgun (WGS) entry which is preliminary data.</text>
</comment>
<evidence type="ECO:0000259" key="3">
    <source>
        <dbReference type="Pfam" id="PF13359"/>
    </source>
</evidence>
<reference evidence="4" key="1">
    <citation type="journal article" date="2023" name="Insect Mol. Biol.">
        <title>Genome sequencing provides insights into the evolution of gene families encoding plant cell wall-degrading enzymes in longhorned beetles.</title>
        <authorList>
            <person name="Shin N.R."/>
            <person name="Okamura Y."/>
            <person name="Kirsch R."/>
            <person name="Pauchet Y."/>
        </authorList>
    </citation>
    <scope>NUCLEOTIDE SEQUENCE</scope>
    <source>
        <strain evidence="4">MMC_N1</strain>
    </source>
</reference>
<gene>
    <name evidence="4" type="ORF">NQ317_011404</name>
</gene>
<keyword evidence="2" id="KW-0479">Metal-binding</keyword>
<name>A0ABQ9IZ68_9CUCU</name>
<dbReference type="Pfam" id="PF13359">
    <property type="entry name" value="DDE_Tnp_4"/>
    <property type="match status" value="1"/>
</dbReference>
<feature type="domain" description="DDE Tnp4" evidence="3">
    <location>
        <begin position="109"/>
        <end position="183"/>
    </location>
</feature>
<proteinExistence type="predicted"/>
<sequence>MPTKYELTKTQTDFYHIASFPRVIGYVDGTHVRIQSPGGDVQATCDSNLKRTKKRFENNKFLNCILLGNVCILKSRKWYFYGTNKQILGRVLEGRLSLFMWLISLDLHFNPGKDINIPYYKKLLTPLVNPDSKLTLQFHIRTRNVIEQCFGVWKRRFPVLAYGMRLKLDIVLQVIVATAVLHNIAKNMNEQEPPLPEDINQEELNYLIGNGNIEDVPNNENVNVNHFRNQLITDYFSRL</sequence>
<dbReference type="Proteomes" id="UP001162164">
    <property type="component" value="Unassembled WGS sequence"/>
</dbReference>
<keyword evidence="5" id="KW-1185">Reference proteome</keyword>
<protein>
    <recommendedName>
        <fullName evidence="3">DDE Tnp4 domain-containing protein</fullName>
    </recommendedName>
</protein>
<evidence type="ECO:0000256" key="1">
    <source>
        <dbReference type="ARBA" id="ARBA00001968"/>
    </source>
</evidence>
<dbReference type="EMBL" id="JAPWTJ010001960">
    <property type="protein sequence ID" value="KAJ8968612.1"/>
    <property type="molecule type" value="Genomic_DNA"/>
</dbReference>
<organism evidence="4 5">
    <name type="scientific">Molorchus minor</name>
    <dbReference type="NCBI Taxonomy" id="1323400"/>
    <lineage>
        <taxon>Eukaryota</taxon>
        <taxon>Metazoa</taxon>
        <taxon>Ecdysozoa</taxon>
        <taxon>Arthropoda</taxon>
        <taxon>Hexapoda</taxon>
        <taxon>Insecta</taxon>
        <taxon>Pterygota</taxon>
        <taxon>Neoptera</taxon>
        <taxon>Endopterygota</taxon>
        <taxon>Coleoptera</taxon>
        <taxon>Polyphaga</taxon>
        <taxon>Cucujiformia</taxon>
        <taxon>Chrysomeloidea</taxon>
        <taxon>Cerambycidae</taxon>
        <taxon>Lamiinae</taxon>
        <taxon>Monochamini</taxon>
        <taxon>Molorchus</taxon>
    </lineage>
</organism>
<dbReference type="InterPro" id="IPR027806">
    <property type="entry name" value="HARBI1_dom"/>
</dbReference>
<evidence type="ECO:0000313" key="5">
    <source>
        <dbReference type="Proteomes" id="UP001162164"/>
    </source>
</evidence>
<accession>A0ABQ9IZ68</accession>
<evidence type="ECO:0000256" key="2">
    <source>
        <dbReference type="ARBA" id="ARBA00022723"/>
    </source>
</evidence>